<dbReference type="Proteomes" id="UP001549111">
    <property type="component" value="Unassembled WGS sequence"/>
</dbReference>
<comment type="caution">
    <text evidence="6">The sequence shown here is derived from an EMBL/GenBank/DDBJ whole genome shotgun (WGS) entry which is preliminary data.</text>
</comment>
<evidence type="ECO:0000256" key="4">
    <source>
        <dbReference type="ARBA" id="ARBA00044042"/>
    </source>
</evidence>
<dbReference type="Pfam" id="PF01075">
    <property type="entry name" value="Glyco_transf_9"/>
    <property type="match status" value="1"/>
</dbReference>
<dbReference type="InterPro" id="IPR011910">
    <property type="entry name" value="RfaF"/>
</dbReference>
<dbReference type="EMBL" id="JBEPLS010000008">
    <property type="protein sequence ID" value="MET3604598.1"/>
    <property type="molecule type" value="Genomic_DNA"/>
</dbReference>
<dbReference type="CDD" id="cd03789">
    <property type="entry name" value="GT9_LPS_heptosyltransferase"/>
    <property type="match status" value="1"/>
</dbReference>
<evidence type="ECO:0000256" key="3">
    <source>
        <dbReference type="ARBA" id="ARBA00043995"/>
    </source>
</evidence>
<dbReference type="InterPro" id="IPR002201">
    <property type="entry name" value="Glyco_trans_9"/>
</dbReference>
<gene>
    <name evidence="6" type="ORF">ABIC99_002414</name>
</gene>
<dbReference type="PANTHER" id="PTHR30160">
    <property type="entry name" value="TETRAACYLDISACCHARIDE 4'-KINASE-RELATED"/>
    <property type="match status" value="1"/>
</dbReference>
<dbReference type="Gene3D" id="3.40.50.2000">
    <property type="entry name" value="Glycogen Phosphorylase B"/>
    <property type="match status" value="2"/>
</dbReference>
<reference evidence="6 7" key="1">
    <citation type="submission" date="2024-06" db="EMBL/GenBank/DDBJ databases">
        <title>Genomic Encyclopedia of Type Strains, Phase IV (KMG-IV): sequencing the most valuable type-strain genomes for metagenomic binning, comparative biology and taxonomic classification.</title>
        <authorList>
            <person name="Goeker M."/>
        </authorList>
    </citation>
    <scope>NUCLEOTIDE SEQUENCE [LARGE SCALE GENOMIC DNA]</scope>
    <source>
        <strain evidence="6 7">D-501</strain>
    </source>
</reference>
<sequence>MTTRSLVVAPQWIGDAVMSQPLLAALAARGETLAVAALPWVAPVYRAMPEVAEVFDLPFAHGRLDLKARWRLGRGWAGRFERAYVLPNSIKAALLPWFAGISERIGYQGEGRPLLLNRRRPNPAEARPPMVAFYAALAEAPDAPAPARDAVADPVLHLPPERVRKVLTGLGLSRRGYWAMAPGAEYGPAKCWPASHYAALARTLHQQSGQPVVLLGSGKEAAMAQGIADEAGSGVQVLAGRTTLDEAMALVAGARGLVSNDSGLMHVGAAFGLPQVAVFGSTSPEHTPPLNTRAEVIWLRDELGLDCAPCFQRVCPLGHTRCLAEVAPPRVETALLQRVAAAERELDHPVAGLRVVR</sequence>
<proteinExistence type="inferred from homology"/>
<evidence type="ECO:0000313" key="6">
    <source>
        <dbReference type="EMBL" id="MET3604598.1"/>
    </source>
</evidence>
<dbReference type="InterPro" id="IPR051199">
    <property type="entry name" value="LPS_LOS_Heptosyltrfase"/>
</dbReference>
<comment type="catalytic activity">
    <reaction evidence="5">
        <text>an L-alpha-D-Hep-(1-&gt;5)-[alpha-Kdo-(2-&gt;4)]-alpha-Kdo-(2-&gt;6)-lipid A + ADP-L-glycero-beta-D-manno-heptose = an L-alpha-D-Hep-(1-&gt;3)-L-alpha-D-Hep-(1-&gt;5)-[alpha-Kdo-(2-&gt;4)]-alpha-Kdo-(2-&gt;6)-lipid A + ADP + H(+)</text>
        <dbReference type="Rhea" id="RHEA:74071"/>
        <dbReference type="ChEBI" id="CHEBI:15378"/>
        <dbReference type="ChEBI" id="CHEBI:61506"/>
        <dbReference type="ChEBI" id="CHEBI:193068"/>
        <dbReference type="ChEBI" id="CHEBI:193069"/>
        <dbReference type="ChEBI" id="CHEBI:456216"/>
        <dbReference type="EC" id="2.4.99.24"/>
    </reaction>
</comment>
<comment type="similarity">
    <text evidence="3">Belongs to the glycosyltransferase 9 family.</text>
</comment>
<dbReference type="GO" id="GO:0016757">
    <property type="term" value="F:glycosyltransferase activity"/>
    <property type="evidence" value="ECO:0007669"/>
    <property type="project" value="UniProtKB-KW"/>
</dbReference>
<evidence type="ECO:0000256" key="2">
    <source>
        <dbReference type="ARBA" id="ARBA00022679"/>
    </source>
</evidence>
<dbReference type="SUPFAM" id="SSF53756">
    <property type="entry name" value="UDP-Glycosyltransferase/glycogen phosphorylase"/>
    <property type="match status" value="1"/>
</dbReference>
<keyword evidence="2 6" id="KW-0808">Transferase</keyword>
<keyword evidence="7" id="KW-1185">Reference proteome</keyword>
<dbReference type="EC" id="2.4.99.24" evidence="4"/>
<name>A0ABV2INU5_9BURK</name>
<dbReference type="RefSeq" id="WP_180692892.1">
    <property type="nucleotide sequence ID" value="NZ_CP035708.1"/>
</dbReference>
<keyword evidence="1 6" id="KW-0328">Glycosyltransferase</keyword>
<dbReference type="PANTHER" id="PTHR30160:SF7">
    <property type="entry name" value="ADP-HEPTOSE--LPS HEPTOSYLTRANSFERASE 2"/>
    <property type="match status" value="1"/>
</dbReference>
<dbReference type="NCBIfam" id="TIGR02195">
    <property type="entry name" value="heptsyl_trn_II"/>
    <property type="match status" value="1"/>
</dbReference>
<evidence type="ECO:0000256" key="1">
    <source>
        <dbReference type="ARBA" id="ARBA00022676"/>
    </source>
</evidence>
<protein>
    <recommendedName>
        <fullName evidence="4">lipopolysaccharide heptosyltransferase II</fullName>
        <ecNumber evidence="4">2.4.99.24</ecNumber>
    </recommendedName>
</protein>
<accession>A0ABV2INU5</accession>
<organism evidence="6 7">
    <name type="scientific">Sphaerotilus sulfidivorans</name>
    <dbReference type="NCBI Taxonomy" id="639200"/>
    <lineage>
        <taxon>Bacteria</taxon>
        <taxon>Pseudomonadati</taxon>
        <taxon>Pseudomonadota</taxon>
        <taxon>Betaproteobacteria</taxon>
        <taxon>Burkholderiales</taxon>
        <taxon>Sphaerotilaceae</taxon>
        <taxon>Sphaerotilus</taxon>
    </lineage>
</organism>
<evidence type="ECO:0000313" key="7">
    <source>
        <dbReference type="Proteomes" id="UP001549111"/>
    </source>
</evidence>
<evidence type="ECO:0000256" key="5">
    <source>
        <dbReference type="ARBA" id="ARBA00047503"/>
    </source>
</evidence>